<evidence type="ECO:0000256" key="10">
    <source>
        <dbReference type="SAM" id="MobiDB-lite"/>
    </source>
</evidence>
<feature type="region of interest" description="Disordered" evidence="10">
    <location>
        <begin position="1"/>
        <end position="43"/>
    </location>
</feature>
<evidence type="ECO:0000313" key="11">
    <source>
        <dbReference type="EMBL" id="EXC30700.1"/>
    </source>
</evidence>
<evidence type="ECO:0000256" key="1">
    <source>
        <dbReference type="ARBA" id="ARBA00001971"/>
    </source>
</evidence>
<dbReference type="PRINTS" id="PR00463">
    <property type="entry name" value="EP450I"/>
</dbReference>
<dbReference type="InterPro" id="IPR002401">
    <property type="entry name" value="Cyt_P450_E_grp-I"/>
</dbReference>
<dbReference type="InterPro" id="IPR017972">
    <property type="entry name" value="Cyt_P450_CS"/>
</dbReference>
<evidence type="ECO:0000256" key="6">
    <source>
        <dbReference type="ARBA" id="ARBA00023004"/>
    </source>
</evidence>
<dbReference type="SUPFAM" id="SSF48264">
    <property type="entry name" value="Cytochrome P450"/>
    <property type="match status" value="1"/>
</dbReference>
<dbReference type="InterPro" id="IPR001128">
    <property type="entry name" value="Cyt_P450"/>
</dbReference>
<dbReference type="PANTHER" id="PTHR47951:SF7">
    <property type="entry name" value="FLAVONOID 3',5'-HYDROXYLASE-LIKE ISOFORM X1"/>
    <property type="match status" value="1"/>
</dbReference>
<keyword evidence="7 9" id="KW-0503">Monooxygenase</keyword>
<dbReference type="AlphaFoldDB" id="W9S7B3"/>
<dbReference type="FunFam" id="1.10.630.10:FF:000126">
    <property type="entry name" value="Predicted protein"/>
    <property type="match status" value="1"/>
</dbReference>
<evidence type="ECO:0000256" key="9">
    <source>
        <dbReference type="RuleBase" id="RU000461"/>
    </source>
</evidence>
<reference evidence="12" key="1">
    <citation type="submission" date="2013-01" db="EMBL/GenBank/DDBJ databases">
        <title>Draft Genome Sequence of a Mulberry Tree, Morus notabilis C.K. Schneid.</title>
        <authorList>
            <person name="He N."/>
            <person name="Zhao S."/>
        </authorList>
    </citation>
    <scope>NUCLEOTIDE SEQUENCE</scope>
</reference>
<evidence type="ECO:0000313" key="12">
    <source>
        <dbReference type="Proteomes" id="UP000030645"/>
    </source>
</evidence>
<dbReference type="GO" id="GO:0004497">
    <property type="term" value="F:monooxygenase activity"/>
    <property type="evidence" value="ECO:0007669"/>
    <property type="project" value="UniProtKB-KW"/>
</dbReference>
<comment type="cofactor">
    <cofactor evidence="1 8">
        <name>heme</name>
        <dbReference type="ChEBI" id="CHEBI:30413"/>
    </cofactor>
</comment>
<dbReference type="GO" id="GO:0020037">
    <property type="term" value="F:heme binding"/>
    <property type="evidence" value="ECO:0007669"/>
    <property type="project" value="InterPro"/>
</dbReference>
<dbReference type="eggNOG" id="KOG0156">
    <property type="taxonomic scope" value="Eukaryota"/>
</dbReference>
<dbReference type="InterPro" id="IPR036396">
    <property type="entry name" value="Cyt_P450_sf"/>
</dbReference>
<evidence type="ECO:0000256" key="8">
    <source>
        <dbReference type="PIRSR" id="PIRSR602401-1"/>
    </source>
</evidence>
<dbReference type="PROSITE" id="PS00086">
    <property type="entry name" value="CYTOCHROME_P450"/>
    <property type="match status" value="1"/>
</dbReference>
<dbReference type="Proteomes" id="UP000030645">
    <property type="component" value="Unassembled WGS sequence"/>
</dbReference>
<protein>
    <submittedName>
        <fullName evidence="11">Cytochrome P450 76C1</fullName>
    </submittedName>
</protein>
<dbReference type="GO" id="GO:0016705">
    <property type="term" value="F:oxidoreductase activity, acting on paired donors, with incorporation or reduction of molecular oxygen"/>
    <property type="evidence" value="ECO:0007669"/>
    <property type="project" value="InterPro"/>
</dbReference>
<dbReference type="PRINTS" id="PR00385">
    <property type="entry name" value="P450"/>
</dbReference>
<dbReference type="Gene3D" id="1.10.630.10">
    <property type="entry name" value="Cytochrome P450"/>
    <property type="match status" value="1"/>
</dbReference>
<dbReference type="GO" id="GO:0005506">
    <property type="term" value="F:iron ion binding"/>
    <property type="evidence" value="ECO:0007669"/>
    <property type="project" value="InterPro"/>
</dbReference>
<evidence type="ECO:0000256" key="2">
    <source>
        <dbReference type="ARBA" id="ARBA00010617"/>
    </source>
</evidence>
<keyword evidence="5 9" id="KW-0560">Oxidoreductase</keyword>
<evidence type="ECO:0000256" key="7">
    <source>
        <dbReference type="ARBA" id="ARBA00023033"/>
    </source>
</evidence>
<keyword evidence="4 8" id="KW-0479">Metal-binding</keyword>
<keyword evidence="6 8" id="KW-0408">Iron</keyword>
<evidence type="ECO:0000256" key="5">
    <source>
        <dbReference type="ARBA" id="ARBA00023002"/>
    </source>
</evidence>
<dbReference type="STRING" id="981085.W9S7B3"/>
<organism evidence="11 12">
    <name type="scientific">Morus notabilis</name>
    <dbReference type="NCBI Taxonomy" id="981085"/>
    <lineage>
        <taxon>Eukaryota</taxon>
        <taxon>Viridiplantae</taxon>
        <taxon>Streptophyta</taxon>
        <taxon>Embryophyta</taxon>
        <taxon>Tracheophyta</taxon>
        <taxon>Spermatophyta</taxon>
        <taxon>Magnoliopsida</taxon>
        <taxon>eudicotyledons</taxon>
        <taxon>Gunneridae</taxon>
        <taxon>Pentapetalae</taxon>
        <taxon>rosids</taxon>
        <taxon>fabids</taxon>
        <taxon>Rosales</taxon>
        <taxon>Moraceae</taxon>
        <taxon>Moreae</taxon>
        <taxon>Morus</taxon>
    </lineage>
</organism>
<keyword evidence="3 8" id="KW-0349">Heme</keyword>
<evidence type="ECO:0000256" key="3">
    <source>
        <dbReference type="ARBA" id="ARBA00022617"/>
    </source>
</evidence>
<dbReference type="Pfam" id="PF00067">
    <property type="entry name" value="p450"/>
    <property type="match status" value="1"/>
</dbReference>
<evidence type="ECO:0000256" key="4">
    <source>
        <dbReference type="ARBA" id="ARBA00022723"/>
    </source>
</evidence>
<gene>
    <name evidence="11" type="ORF">L484_027875</name>
</gene>
<comment type="similarity">
    <text evidence="2 9">Belongs to the cytochrome P450 family.</text>
</comment>
<accession>W9S7B3</accession>
<dbReference type="PANTHER" id="PTHR47951">
    <property type="entry name" value="OS08G0547900 PROTEIN"/>
    <property type="match status" value="1"/>
</dbReference>
<proteinExistence type="inferred from homology"/>
<feature type="binding site" description="axial binding residue" evidence="8">
    <location>
        <position position="253"/>
    </location>
    <ligand>
        <name>heme</name>
        <dbReference type="ChEBI" id="CHEBI:30413"/>
    </ligand>
    <ligandPart>
        <name>Fe</name>
        <dbReference type="ChEBI" id="CHEBI:18248"/>
    </ligandPart>
</feature>
<name>W9S7B3_9ROSA</name>
<dbReference type="EMBL" id="KE346217">
    <property type="protein sequence ID" value="EXC30700.1"/>
    <property type="molecule type" value="Genomic_DNA"/>
</dbReference>
<keyword evidence="12" id="KW-1185">Reference proteome</keyword>
<sequence>MNWRSFGRQLQVPRPGGRDYAPPAQSTGCAGKTRPGGGKGGRRHKLLKNPPFFFLFGGLWPPHSLCCHSLVTVITPCRCSLTAASEVHCAGGRKLPPDPVVGGTESSSTTVEWVMAELLKNPEAMNKLKEELTQVVGLNKMVEESHLSQLHYLNAVIKETLRLHPPFPLLVPRTPNQNTTLGGYKVPKGASIYINAWAIQRDPTLWENPLEFRPERFLMMNGTSQDHDVNAGKLAYTGNNFNFIAFGSGRRICAGLPLAERVLTFVLASFLHSFDWKLPEFGAKLDLSDTFGIVTKKLDPLIAVAKPRLSDLKLYE</sequence>